<proteinExistence type="predicted"/>
<dbReference type="EMBL" id="VSWC01000198">
    <property type="protein sequence ID" value="KAA1064090.1"/>
    <property type="molecule type" value="Genomic_DNA"/>
</dbReference>
<comment type="caution">
    <text evidence="2">The sequence shown here is derived from an EMBL/GenBank/DDBJ whole genome shotgun (WGS) entry which is preliminary data.</text>
</comment>
<sequence>MFAMFGDIIDVNRLHRRLKPGTHLTASLATPQDPNLPSVLATSSQLWSEHAPDIHKRSFLDIIDSLPWPHPFFNTKHVRMHVLTLGVDEILGETRAGGWAALNQMMCRSTEKGHHHPVGLQKNGIRRFTPGAPAPQEVETGSLRRVGVWLSDRVTALDAADPKEQSHTAHIEGLNFVVKRAWEMLHGASILYDAIETYKRKQKEKGKSPKNKKNTPNPPKNTSKSRTNVSKNPDSKKAKDQLHAKKLKSCSSLILFLNFGVADGIQQSHHQHPSHQDQWQPPVKRPKNPFTRAWERLNDYLLDLLVETDMGSEKVDWCDAAQFWSAHLKAEALAPLVIKDLFDEISKPGDTLSSTGGPGPHTSVQPTLLHRVAK</sequence>
<feature type="region of interest" description="Disordered" evidence="1">
    <location>
        <begin position="349"/>
        <end position="374"/>
    </location>
</feature>
<reference evidence="2 3" key="1">
    <citation type="submission" date="2019-05" db="EMBL/GenBank/DDBJ databases">
        <title>Emergence of the Ug99 lineage of the wheat stem rust pathogen through somatic hybridization.</title>
        <authorList>
            <person name="Li F."/>
            <person name="Upadhyaya N.M."/>
            <person name="Sperschneider J."/>
            <person name="Matny O."/>
            <person name="Nguyen-Phuc H."/>
            <person name="Mago R."/>
            <person name="Raley C."/>
            <person name="Miller M.E."/>
            <person name="Silverstein K.A.T."/>
            <person name="Henningsen E."/>
            <person name="Hirsch C.D."/>
            <person name="Visser B."/>
            <person name="Pretorius Z.A."/>
            <person name="Steffenson B.J."/>
            <person name="Schwessinger B."/>
            <person name="Dodds P.N."/>
            <person name="Figueroa M."/>
        </authorList>
    </citation>
    <scope>NUCLEOTIDE SEQUENCE [LARGE SCALE GENOMIC DNA]</scope>
    <source>
        <strain evidence="2">21-0</strain>
    </source>
</reference>
<evidence type="ECO:0000256" key="1">
    <source>
        <dbReference type="SAM" id="MobiDB-lite"/>
    </source>
</evidence>
<feature type="compositionally biased region" description="Basic and acidic residues" evidence="1">
    <location>
        <begin position="233"/>
        <end position="242"/>
    </location>
</feature>
<evidence type="ECO:0000313" key="3">
    <source>
        <dbReference type="Proteomes" id="UP000324748"/>
    </source>
</evidence>
<dbReference type="OrthoDB" id="10398495at2759"/>
<protein>
    <recommendedName>
        <fullName evidence="4">Golgi to ER traffic-protein</fullName>
    </recommendedName>
</protein>
<evidence type="ECO:0008006" key="4">
    <source>
        <dbReference type="Google" id="ProtNLM"/>
    </source>
</evidence>
<feature type="compositionally biased region" description="Basic residues" evidence="1">
    <location>
        <begin position="201"/>
        <end position="213"/>
    </location>
</feature>
<keyword evidence="3" id="KW-1185">Reference proteome</keyword>
<accession>A0A5B0LJM9</accession>
<evidence type="ECO:0000313" key="2">
    <source>
        <dbReference type="EMBL" id="KAA1064090.1"/>
    </source>
</evidence>
<name>A0A5B0LJM9_PUCGR</name>
<dbReference type="AlphaFoldDB" id="A0A5B0LJM9"/>
<dbReference type="Proteomes" id="UP000324748">
    <property type="component" value="Unassembled WGS sequence"/>
</dbReference>
<organism evidence="2 3">
    <name type="scientific">Puccinia graminis f. sp. tritici</name>
    <dbReference type="NCBI Taxonomy" id="56615"/>
    <lineage>
        <taxon>Eukaryota</taxon>
        <taxon>Fungi</taxon>
        <taxon>Dikarya</taxon>
        <taxon>Basidiomycota</taxon>
        <taxon>Pucciniomycotina</taxon>
        <taxon>Pucciniomycetes</taxon>
        <taxon>Pucciniales</taxon>
        <taxon>Pucciniaceae</taxon>
        <taxon>Puccinia</taxon>
    </lineage>
</organism>
<gene>
    <name evidence="2" type="ORF">PGT21_000071</name>
</gene>
<feature type="region of interest" description="Disordered" evidence="1">
    <location>
        <begin position="267"/>
        <end position="287"/>
    </location>
</feature>
<feature type="region of interest" description="Disordered" evidence="1">
    <location>
        <begin position="201"/>
        <end position="242"/>
    </location>
</feature>